<dbReference type="InterPro" id="IPR000878">
    <property type="entry name" value="4pyrrol_Mease"/>
</dbReference>
<dbReference type="InterPro" id="IPR035996">
    <property type="entry name" value="4pyrrol_Methylase_sf"/>
</dbReference>
<evidence type="ECO:0000313" key="9">
    <source>
        <dbReference type="EMBL" id="MDA3731866.1"/>
    </source>
</evidence>
<evidence type="ECO:0000256" key="4">
    <source>
        <dbReference type="ARBA" id="ARBA00022691"/>
    </source>
</evidence>
<dbReference type="Pfam" id="PF00590">
    <property type="entry name" value="TP_methylase"/>
    <property type="match status" value="1"/>
</dbReference>
<keyword evidence="2 6" id="KW-0489">Methyltransferase</keyword>
<keyword evidence="5" id="KW-0627">Porphyrin biosynthesis</keyword>
<dbReference type="Gene3D" id="3.30.950.10">
    <property type="entry name" value="Methyltransferase, Cobalt-precorrin-4 Transmethylase, Domain 2"/>
    <property type="match status" value="1"/>
</dbReference>
<reference evidence="9" key="1">
    <citation type="journal article" date="2023" name="Int. J. Syst. Evol. Microbiol.">
        <title>&lt;i&gt;Holtiella tumoricola&lt;/i&gt; gen. nov. sp. nov., isolated from a human clinical sample.</title>
        <authorList>
            <person name="Allen-Vercoe E."/>
            <person name="Daigneault M.C."/>
            <person name="Vancuren S.J."/>
            <person name="Cochrane K."/>
            <person name="O'Neal L.L."/>
            <person name="Sankaranarayanan K."/>
            <person name="Lawson P.A."/>
        </authorList>
    </citation>
    <scope>NUCLEOTIDE SEQUENCE</scope>
    <source>
        <strain evidence="9">CC70A</strain>
    </source>
</reference>
<sequence length="498" mass="55092">MSGKVYLVGAGPGDFRLLTLKGLDCIKEAEVLVYDRLANAEYLKLARPDAELIYVGKASSNHTMTQDEINEVLAVKAKEGKVVTRLKGGDPYVFGRGGEEGEYLLERDIPFEVVPGITSAIGGLCYAGIPITHRDYTPSFHVITGHLKDETKDRINWSALASMQGTLVFLMGLSNLNKICTNLMQNGLAESTPAAVINWATRANQKVATGTLLTIEEEVKKAGLTSPSLIVVGEVVQLRDKLNFFEKRPLFGKNIVVTRSRTQSSDLKAKLQELGANVFEIPTIEIVARQTDEIDETLNRLNDYTYVVFGSQNAVSLFFDRLYALRKDARALSNLKVVAVGSATAKVLEGYGIRSDFMPERFTQESIAELLESKLTNEDKVLMPQGSLARDILSTRLQTICQVEQLLMYDTVLNKNSKALLKEILDEETIDYITFTSSSTANNLMALLDEEYKEKVKTIKCISIGEITSKAMRNLGLEVYKEANPFTIEGLIECLCEA</sequence>
<dbReference type="NCBIfam" id="NF004790">
    <property type="entry name" value="PRK06136.1"/>
    <property type="match status" value="1"/>
</dbReference>
<dbReference type="RefSeq" id="WP_271012187.1">
    <property type="nucleotide sequence ID" value="NZ_JAQIFT010000043.1"/>
</dbReference>
<dbReference type="AlphaFoldDB" id="A0AA42J163"/>
<keyword evidence="10" id="KW-1185">Reference proteome</keyword>
<evidence type="ECO:0000256" key="3">
    <source>
        <dbReference type="ARBA" id="ARBA00022679"/>
    </source>
</evidence>
<dbReference type="EC" id="2.1.1.107" evidence="1"/>
<keyword evidence="4" id="KW-0949">S-adenosyl-L-methionine</keyword>
<dbReference type="SUPFAM" id="SSF53790">
    <property type="entry name" value="Tetrapyrrole methylase"/>
    <property type="match status" value="1"/>
</dbReference>
<comment type="caution">
    <text evidence="9">The sequence shown here is derived from an EMBL/GenBank/DDBJ whole genome shotgun (WGS) entry which is preliminary data.</text>
</comment>
<proteinExistence type="inferred from homology"/>
<dbReference type="PANTHER" id="PTHR45790:SF3">
    <property type="entry name" value="S-ADENOSYL-L-METHIONINE-DEPENDENT UROPORPHYRINOGEN III METHYLTRANSFERASE, CHLOROPLASTIC"/>
    <property type="match status" value="1"/>
</dbReference>
<dbReference type="CDD" id="cd11642">
    <property type="entry name" value="SUMT"/>
    <property type="match status" value="1"/>
</dbReference>
<dbReference type="InterPro" id="IPR006366">
    <property type="entry name" value="CobA/CysG_C"/>
</dbReference>
<dbReference type="Pfam" id="PF02602">
    <property type="entry name" value="HEM4"/>
    <property type="match status" value="1"/>
</dbReference>
<dbReference type="InterPro" id="IPR014776">
    <property type="entry name" value="4pyrrole_Mease_sub2"/>
</dbReference>
<dbReference type="Gene3D" id="3.40.1010.10">
    <property type="entry name" value="Cobalt-precorrin-4 Transmethylase, Domain 1"/>
    <property type="match status" value="1"/>
</dbReference>
<feature type="domain" description="Tetrapyrrole biosynthesis uroporphyrinogen III synthase" evidence="8">
    <location>
        <begin position="266"/>
        <end position="493"/>
    </location>
</feature>
<dbReference type="PANTHER" id="PTHR45790">
    <property type="entry name" value="SIROHEME SYNTHASE-RELATED"/>
    <property type="match status" value="1"/>
</dbReference>
<dbReference type="InterPro" id="IPR014777">
    <property type="entry name" value="4pyrrole_Mease_sub1"/>
</dbReference>
<dbReference type="InterPro" id="IPR036108">
    <property type="entry name" value="4pyrrol_syn_uPrphyn_synt_sf"/>
</dbReference>
<dbReference type="CDD" id="cd06578">
    <property type="entry name" value="HemD"/>
    <property type="match status" value="1"/>
</dbReference>
<dbReference type="NCBIfam" id="TIGR01469">
    <property type="entry name" value="cobA_cysG_Cterm"/>
    <property type="match status" value="1"/>
</dbReference>
<evidence type="ECO:0000256" key="6">
    <source>
        <dbReference type="RuleBase" id="RU003960"/>
    </source>
</evidence>
<dbReference type="FunFam" id="3.30.950.10:FF:000001">
    <property type="entry name" value="Siroheme synthase"/>
    <property type="match status" value="1"/>
</dbReference>
<organism evidence="9 10">
    <name type="scientific">Holtiella tumoricola</name>
    <dbReference type="NCBI Taxonomy" id="3018743"/>
    <lineage>
        <taxon>Bacteria</taxon>
        <taxon>Bacillati</taxon>
        <taxon>Bacillota</taxon>
        <taxon>Clostridia</taxon>
        <taxon>Lachnospirales</taxon>
        <taxon>Cellulosilyticaceae</taxon>
        <taxon>Holtiella</taxon>
    </lineage>
</organism>
<name>A0AA42J163_9FIRM</name>
<evidence type="ECO:0000259" key="8">
    <source>
        <dbReference type="Pfam" id="PF02602"/>
    </source>
</evidence>
<evidence type="ECO:0000256" key="1">
    <source>
        <dbReference type="ARBA" id="ARBA00012162"/>
    </source>
</evidence>
<evidence type="ECO:0000256" key="5">
    <source>
        <dbReference type="ARBA" id="ARBA00023244"/>
    </source>
</evidence>
<dbReference type="Gene3D" id="3.40.50.10090">
    <property type="match status" value="2"/>
</dbReference>
<protein>
    <recommendedName>
        <fullName evidence="1">uroporphyrinogen-III C-methyltransferase</fullName>
        <ecNumber evidence="1">2.1.1.107</ecNumber>
    </recommendedName>
</protein>
<dbReference type="InterPro" id="IPR003043">
    <property type="entry name" value="Uropor_MeTrfase_CS"/>
</dbReference>
<evidence type="ECO:0000313" key="10">
    <source>
        <dbReference type="Proteomes" id="UP001169242"/>
    </source>
</evidence>
<dbReference type="PROSITE" id="PS00840">
    <property type="entry name" value="SUMT_2"/>
    <property type="match status" value="1"/>
</dbReference>
<feature type="domain" description="Tetrapyrrole methylase" evidence="7">
    <location>
        <begin position="4"/>
        <end position="213"/>
    </location>
</feature>
<dbReference type="GO" id="GO:0004852">
    <property type="term" value="F:uroporphyrinogen-III synthase activity"/>
    <property type="evidence" value="ECO:0007669"/>
    <property type="project" value="InterPro"/>
</dbReference>
<dbReference type="GO" id="GO:0019354">
    <property type="term" value="P:siroheme biosynthetic process"/>
    <property type="evidence" value="ECO:0007669"/>
    <property type="project" value="InterPro"/>
</dbReference>
<dbReference type="PROSITE" id="PS00839">
    <property type="entry name" value="SUMT_1"/>
    <property type="match status" value="1"/>
</dbReference>
<dbReference type="InterPro" id="IPR050161">
    <property type="entry name" value="Siro_Cobalamin_biosynth"/>
</dbReference>
<keyword evidence="3 6" id="KW-0808">Transferase</keyword>
<dbReference type="SUPFAM" id="SSF69618">
    <property type="entry name" value="HemD-like"/>
    <property type="match status" value="1"/>
</dbReference>
<comment type="similarity">
    <text evidence="6">Belongs to the precorrin methyltransferase family.</text>
</comment>
<dbReference type="Proteomes" id="UP001169242">
    <property type="component" value="Unassembled WGS sequence"/>
</dbReference>
<dbReference type="GO" id="GO:0004851">
    <property type="term" value="F:uroporphyrin-III C-methyltransferase activity"/>
    <property type="evidence" value="ECO:0007669"/>
    <property type="project" value="UniProtKB-EC"/>
</dbReference>
<dbReference type="EMBL" id="JAQIFT010000043">
    <property type="protein sequence ID" value="MDA3731866.1"/>
    <property type="molecule type" value="Genomic_DNA"/>
</dbReference>
<dbReference type="InterPro" id="IPR003754">
    <property type="entry name" value="4pyrrol_synth_uPrphyn_synth"/>
</dbReference>
<accession>A0AA42J163</accession>
<dbReference type="FunFam" id="3.40.1010.10:FF:000001">
    <property type="entry name" value="Siroheme synthase"/>
    <property type="match status" value="1"/>
</dbReference>
<evidence type="ECO:0000256" key="2">
    <source>
        <dbReference type="ARBA" id="ARBA00022603"/>
    </source>
</evidence>
<gene>
    <name evidence="9" type="primary">cobA</name>
    <name evidence="9" type="ORF">PBV87_10285</name>
</gene>
<dbReference type="GO" id="GO:0032259">
    <property type="term" value="P:methylation"/>
    <property type="evidence" value="ECO:0007669"/>
    <property type="project" value="UniProtKB-KW"/>
</dbReference>
<evidence type="ECO:0000259" key="7">
    <source>
        <dbReference type="Pfam" id="PF00590"/>
    </source>
</evidence>